<dbReference type="PROSITE" id="PS50127">
    <property type="entry name" value="UBC_2"/>
    <property type="match status" value="1"/>
</dbReference>
<evidence type="ECO:0000259" key="3">
    <source>
        <dbReference type="PROSITE" id="PS50127"/>
    </source>
</evidence>
<sequence>MASNSDGLIELTNLETSKEYTKFTITYKNKHINIKYNNYFCIFDSNDIDTDELNISISKESNFDIDLIKKYIMIFFKEKNVKKVDTMNIFKREIEKTKCIVNFTNLKKHFNENKSYISSNIKELQELANSMPKELKLDYNQVYELIIREIKNVNTDLSHSNYICCDKDNYTSFNVRLKYDTGELSEKLKHSKINYFELNFKLNNILYPFVPPEISYIQPYINPNLIIAILNLNNIDSTTWNYTISLNQYIKNISSSLEPYFNTNFDNSIKKEISDIELLLIKLGQMTKISTSDITIKLNSNTKLDKKQNISSNGKYWSSGTGYGSGNSNSEWNILEFLQKQKESNNDILQILQQINQKLTISNFDFNIIFSNDILSNYIKSNFSGLTILELDKKTYIFQEILCILNKITYSVNPKSIPFKFINNIYMSMKDFVEDLINDIYSDETVLSSLNCVTKLLCDDIIKIFNFYKIFQTKITTIIPNGKTTLNVKDQYFDIVSKNQFKYNELHNHHKFIKNKASSIKPKTIMRIVSEFNSLKKNLPNNWDSSILMRVPKSNLNLITFLIVGPKDTPYHNGLFEFHAYFPDNYPQIVPKVLLDTTDGGRVRFNPNLYNCGKVCLSLLGTWAGEVSESWSPQLSTFLQVLISIQSLIFVENPYFNEPGYEKEMNTSKGKTNSFNYTDNIRLETIRVAMNNVLKNINFDESDKSNYNEFIKEHFKLKYIEICKTIEQWVDESTKQKIHMIKAYEEFIELYIKNIDSTILI</sequence>
<protein>
    <recommendedName>
        <fullName evidence="3">UBC core domain-containing protein</fullName>
    </recommendedName>
</protein>
<dbReference type="InterPro" id="IPR000608">
    <property type="entry name" value="UBC"/>
</dbReference>
<proteinExistence type="predicted"/>
<feature type="domain" description="UBC core" evidence="3">
    <location>
        <begin position="523"/>
        <end position="690"/>
    </location>
</feature>
<evidence type="ECO:0000256" key="2">
    <source>
        <dbReference type="ARBA" id="ARBA00022786"/>
    </source>
</evidence>
<evidence type="ECO:0000313" key="4">
    <source>
        <dbReference type="EMBL" id="QHU00114.1"/>
    </source>
</evidence>
<dbReference type="GO" id="GO:0016740">
    <property type="term" value="F:transferase activity"/>
    <property type="evidence" value="ECO:0007669"/>
    <property type="project" value="UniProtKB-KW"/>
</dbReference>
<keyword evidence="2" id="KW-0833">Ubl conjugation pathway</keyword>
<dbReference type="CDD" id="cd23810">
    <property type="entry name" value="UBCc_BIRC6"/>
    <property type="match status" value="1"/>
</dbReference>
<organism evidence="4">
    <name type="scientific">viral metagenome</name>
    <dbReference type="NCBI Taxonomy" id="1070528"/>
    <lineage>
        <taxon>unclassified sequences</taxon>
        <taxon>metagenomes</taxon>
        <taxon>organismal metagenomes</taxon>
    </lineage>
</organism>
<dbReference type="PANTHER" id="PTHR46116:SF39">
    <property type="entry name" value="BACULOVIRAL IAP REPEAT-CONTAINING PROTEIN 6"/>
    <property type="match status" value="1"/>
</dbReference>
<accession>A0A6C0J921</accession>
<dbReference type="AlphaFoldDB" id="A0A6C0J921"/>
<keyword evidence="1" id="KW-0808">Transferase</keyword>
<dbReference type="PANTHER" id="PTHR46116">
    <property type="entry name" value="(E3-INDEPENDENT) E2 UBIQUITIN-CONJUGATING ENZYME"/>
    <property type="match status" value="1"/>
</dbReference>
<dbReference type="SUPFAM" id="SSF54495">
    <property type="entry name" value="UBC-like"/>
    <property type="match status" value="2"/>
</dbReference>
<reference evidence="4" key="1">
    <citation type="journal article" date="2020" name="Nature">
        <title>Giant virus diversity and host interactions through global metagenomics.</title>
        <authorList>
            <person name="Schulz F."/>
            <person name="Roux S."/>
            <person name="Paez-Espino D."/>
            <person name="Jungbluth S."/>
            <person name="Walsh D.A."/>
            <person name="Denef V.J."/>
            <person name="McMahon K.D."/>
            <person name="Konstantinidis K.T."/>
            <person name="Eloe-Fadrosh E.A."/>
            <person name="Kyrpides N.C."/>
            <person name="Woyke T."/>
        </authorList>
    </citation>
    <scope>NUCLEOTIDE SEQUENCE</scope>
    <source>
        <strain evidence="4">GVMAG-M-3300025860-12</strain>
    </source>
</reference>
<dbReference type="InterPro" id="IPR016135">
    <property type="entry name" value="UBQ-conjugating_enzyme/RWD"/>
</dbReference>
<evidence type="ECO:0000256" key="1">
    <source>
        <dbReference type="ARBA" id="ARBA00022679"/>
    </source>
</evidence>
<dbReference type="Pfam" id="PF00179">
    <property type="entry name" value="UQ_con"/>
    <property type="match status" value="1"/>
</dbReference>
<name>A0A6C0J921_9ZZZZ</name>
<dbReference type="EMBL" id="MN740323">
    <property type="protein sequence ID" value="QHU00114.1"/>
    <property type="molecule type" value="Genomic_DNA"/>
</dbReference>
<dbReference type="SMART" id="SM00212">
    <property type="entry name" value="UBCc"/>
    <property type="match status" value="1"/>
</dbReference>
<dbReference type="Gene3D" id="3.10.110.10">
    <property type="entry name" value="Ubiquitin Conjugating Enzyme"/>
    <property type="match status" value="2"/>
</dbReference>